<feature type="binding site" evidence="5">
    <location>
        <position position="235"/>
    </location>
    <ligand>
        <name>substrate</name>
    </ligand>
</feature>
<dbReference type="PRINTS" id="PR00111">
    <property type="entry name" value="ABHYDROLASE"/>
</dbReference>
<comment type="catalytic activity">
    <reaction evidence="5">
        <text>6-carboxyhexanoyl-[ACP] methyl ester + H2O = 6-carboxyhexanoyl-[ACP] + methanol + H(+)</text>
        <dbReference type="Rhea" id="RHEA:42700"/>
        <dbReference type="Rhea" id="RHEA-COMP:9955"/>
        <dbReference type="Rhea" id="RHEA-COMP:10186"/>
        <dbReference type="ChEBI" id="CHEBI:15377"/>
        <dbReference type="ChEBI" id="CHEBI:15378"/>
        <dbReference type="ChEBI" id="CHEBI:17790"/>
        <dbReference type="ChEBI" id="CHEBI:78846"/>
        <dbReference type="ChEBI" id="CHEBI:82735"/>
        <dbReference type="EC" id="3.1.1.85"/>
    </reaction>
</comment>
<evidence type="ECO:0000256" key="4">
    <source>
        <dbReference type="ARBA" id="ARBA00022801"/>
    </source>
</evidence>
<comment type="subunit">
    <text evidence="5">Monomer.</text>
</comment>
<dbReference type="Pfam" id="PF00561">
    <property type="entry name" value="Abhydrolase_1"/>
    <property type="match status" value="1"/>
</dbReference>
<feature type="binding site" evidence="5">
    <location>
        <begin position="143"/>
        <end position="147"/>
    </location>
    <ligand>
        <name>substrate</name>
    </ligand>
</feature>
<feature type="active site" description="Nucleophile" evidence="5">
    <location>
        <position position="82"/>
    </location>
</feature>
<dbReference type="EC" id="3.1.1.85" evidence="5"/>
<gene>
    <name evidence="5 7" type="primary">bioH</name>
    <name evidence="7" type="ORF">NP596_06145</name>
</gene>
<dbReference type="EMBL" id="JANIBK010000021">
    <property type="protein sequence ID" value="MCQ8128039.1"/>
    <property type="molecule type" value="Genomic_DNA"/>
</dbReference>
<feature type="active site" evidence="5">
    <location>
        <position position="207"/>
    </location>
</feature>
<dbReference type="RefSeq" id="WP_256614402.1">
    <property type="nucleotide sequence ID" value="NZ_JANIBK010000021.1"/>
</dbReference>
<evidence type="ECO:0000313" key="8">
    <source>
        <dbReference type="Proteomes" id="UP001524586"/>
    </source>
</evidence>
<comment type="function">
    <text evidence="5">The physiological role of BioH is to remove the methyl group introduced by BioC when the pimeloyl moiety is complete. It allows to synthesize pimeloyl-ACP via the fatty acid synthetic pathway through the hydrolysis of the ester bonds of pimeloyl-ACP esters.</text>
</comment>
<feature type="binding site" evidence="5">
    <location>
        <begin position="82"/>
        <end position="83"/>
    </location>
    <ligand>
        <name>substrate</name>
    </ligand>
</feature>
<dbReference type="Gene3D" id="3.40.50.1820">
    <property type="entry name" value="alpha/beta hydrolase"/>
    <property type="match status" value="1"/>
</dbReference>
<evidence type="ECO:0000256" key="3">
    <source>
        <dbReference type="ARBA" id="ARBA00022756"/>
    </source>
</evidence>
<evidence type="ECO:0000256" key="2">
    <source>
        <dbReference type="ARBA" id="ARBA00022490"/>
    </source>
</evidence>
<dbReference type="InterPro" id="IPR000073">
    <property type="entry name" value="AB_hydrolase_1"/>
</dbReference>
<comment type="caution">
    <text evidence="7">The sequence shown here is derived from an EMBL/GenBank/DDBJ whole genome shotgun (WGS) entry which is preliminary data.</text>
</comment>
<keyword evidence="3 5" id="KW-0093">Biotin biosynthesis</keyword>
<keyword evidence="1 5" id="KW-0719">Serine esterase</keyword>
<name>A0ABT1U2I4_9GAMM</name>
<dbReference type="Proteomes" id="UP001524586">
    <property type="component" value="Unassembled WGS sequence"/>
</dbReference>
<evidence type="ECO:0000256" key="5">
    <source>
        <dbReference type="HAMAP-Rule" id="MF_01260"/>
    </source>
</evidence>
<dbReference type="PANTHER" id="PTHR43798:SF31">
    <property type="entry name" value="AB HYDROLASE SUPERFAMILY PROTEIN YCLE"/>
    <property type="match status" value="1"/>
</dbReference>
<feature type="active site" evidence="5">
    <location>
        <position position="235"/>
    </location>
</feature>
<keyword evidence="4 5" id="KW-0378">Hydrolase</keyword>
<evidence type="ECO:0000256" key="1">
    <source>
        <dbReference type="ARBA" id="ARBA00022487"/>
    </source>
</evidence>
<feature type="binding site" evidence="5">
    <location>
        <position position="21"/>
    </location>
    <ligand>
        <name>substrate</name>
    </ligand>
</feature>
<comment type="similarity">
    <text evidence="5">Belongs to the AB hydrolase superfamily. Carboxylesterase BioH family.</text>
</comment>
<feature type="domain" description="AB hydrolase-1" evidence="6">
    <location>
        <begin position="14"/>
        <end position="242"/>
    </location>
</feature>
<proteinExistence type="inferred from homology"/>
<comment type="pathway">
    <text evidence="5">Cofactor biosynthesis; biotin biosynthesis.</text>
</comment>
<dbReference type="GO" id="GO:0090499">
    <property type="term" value="F:pimelyl-[acyl-carrier protein] methyl ester esterase activity"/>
    <property type="evidence" value="ECO:0007669"/>
    <property type="project" value="UniProtKB-EC"/>
</dbReference>
<dbReference type="InterPro" id="IPR010076">
    <property type="entry name" value="BioH"/>
</dbReference>
<comment type="subcellular location">
    <subcellularLocation>
        <location evidence="5">Cytoplasm</location>
    </subcellularLocation>
</comment>
<dbReference type="PANTHER" id="PTHR43798">
    <property type="entry name" value="MONOACYLGLYCEROL LIPASE"/>
    <property type="match status" value="1"/>
</dbReference>
<dbReference type="InterPro" id="IPR029058">
    <property type="entry name" value="AB_hydrolase_fold"/>
</dbReference>
<keyword evidence="2 5" id="KW-0963">Cytoplasm</keyword>
<evidence type="ECO:0000313" key="7">
    <source>
        <dbReference type="EMBL" id="MCQ8128039.1"/>
    </source>
</evidence>
<reference evidence="7 8" key="1">
    <citation type="submission" date="2022-07" db="EMBL/GenBank/DDBJ databases">
        <title>Methylomonas rivi sp. nov., Methylomonas rosea sp. nov., Methylomonas aureus sp. nov. and Methylomonas subterranea sp. nov., four novel methanotrophs isolated from a freshwater creek and the deep terrestrial subsurface.</title>
        <authorList>
            <person name="Abin C."/>
            <person name="Sankaranarayanan K."/>
            <person name="Garner C."/>
            <person name="Sindelar R."/>
            <person name="Kotary K."/>
            <person name="Garner R."/>
            <person name="Barclay S."/>
            <person name="Lawson P."/>
            <person name="Krumholz L."/>
        </authorList>
    </citation>
    <scope>NUCLEOTIDE SEQUENCE [LARGE SCALE GENOMIC DNA]</scope>
    <source>
        <strain evidence="7 8">WSC-6</strain>
    </source>
</reference>
<evidence type="ECO:0000259" key="6">
    <source>
        <dbReference type="Pfam" id="PF00561"/>
    </source>
</evidence>
<dbReference type="InterPro" id="IPR050266">
    <property type="entry name" value="AB_hydrolase_sf"/>
</dbReference>
<protein>
    <recommendedName>
        <fullName evidence="5">Pimeloyl-[acyl-carrier protein] methyl ester esterase</fullName>
        <ecNumber evidence="5">3.1.1.85</ecNumber>
    </recommendedName>
    <alternativeName>
        <fullName evidence="5">Biotin synthesis protein BioH</fullName>
    </alternativeName>
    <alternativeName>
        <fullName evidence="5">Carboxylesterase BioH</fullName>
    </alternativeName>
</protein>
<dbReference type="HAMAP" id="MF_01260">
    <property type="entry name" value="Carboxylester"/>
    <property type="match status" value="1"/>
</dbReference>
<sequence>MTYIHTEIYGQGQPLVMLHGWAMHTGVWRDFARRLAEYYQVICVDLPGHGRSEILEPFGLENIAEAVLQAIPVQEFSVLGWSLGATVAMAIAERAPQRIRHLLVLAGNPCFMETQDWPGVKSRTLDGFAELLKTDVQQTLMRFLALQVNGLAHGKALLQTLKHALHECPPPPVTVLQAGLDILKISDLRPFISNNASTISLILGEKDTLIPLSCGEAVRALNAGVNVHVLASAGHAPFLSHPQQLLAAITHTL</sequence>
<dbReference type="SUPFAM" id="SSF53474">
    <property type="entry name" value="alpha/beta-Hydrolases"/>
    <property type="match status" value="1"/>
</dbReference>
<accession>A0ABT1U2I4</accession>
<keyword evidence="8" id="KW-1185">Reference proteome</keyword>
<organism evidence="7 8">
    <name type="scientific">Methylomonas rivi</name>
    <dbReference type="NCBI Taxonomy" id="2952226"/>
    <lineage>
        <taxon>Bacteria</taxon>
        <taxon>Pseudomonadati</taxon>
        <taxon>Pseudomonadota</taxon>
        <taxon>Gammaproteobacteria</taxon>
        <taxon>Methylococcales</taxon>
        <taxon>Methylococcaceae</taxon>
        <taxon>Methylomonas</taxon>
    </lineage>
</organism>
<dbReference type="NCBIfam" id="TIGR01738">
    <property type="entry name" value="bioH"/>
    <property type="match status" value="1"/>
</dbReference>